<evidence type="ECO:0000313" key="2">
    <source>
        <dbReference type="EMBL" id="AMG76163.1"/>
    </source>
</evidence>
<reference evidence="2 3" key="1">
    <citation type="journal article" date="2016" name="BMC Genomics">
        <title>Genomic analysis of the nitrate-respiring Sphingopyxis granuli (formerly Sphingomonas macrogoltabida) strain TFA.</title>
        <authorList>
            <person name="Garcia-Romero I."/>
            <person name="Perez-Pulido A.J."/>
            <person name="Gonzalez-Flores Y.E."/>
            <person name="Reyes-Ramirez F."/>
            <person name="Santero E."/>
            <person name="Floriano B."/>
        </authorList>
    </citation>
    <scope>NUCLEOTIDE SEQUENCE [LARGE SCALE GENOMIC DNA]</scope>
    <source>
        <strain evidence="2 3">TFA</strain>
    </source>
</reference>
<gene>
    <name evidence="2" type="ORF">SGRAN_3831</name>
</gene>
<dbReference type="InterPro" id="IPR019632">
    <property type="entry name" value="DUF2497"/>
</dbReference>
<organism evidence="2 3">
    <name type="scientific">Sphingopyxis granuli</name>
    <dbReference type="NCBI Taxonomy" id="267128"/>
    <lineage>
        <taxon>Bacteria</taxon>
        <taxon>Pseudomonadati</taxon>
        <taxon>Pseudomonadota</taxon>
        <taxon>Alphaproteobacteria</taxon>
        <taxon>Sphingomonadales</taxon>
        <taxon>Sphingomonadaceae</taxon>
        <taxon>Sphingopyxis</taxon>
    </lineage>
</organism>
<proteinExistence type="predicted"/>
<dbReference type="EMBL" id="CP012199">
    <property type="protein sequence ID" value="AMG76163.1"/>
    <property type="molecule type" value="Genomic_DNA"/>
</dbReference>
<evidence type="ECO:0000256" key="1">
    <source>
        <dbReference type="SAM" id="MobiDB-lite"/>
    </source>
</evidence>
<dbReference type="KEGG" id="sgi:SGRAN_3831"/>
<evidence type="ECO:0008006" key="4">
    <source>
        <dbReference type="Google" id="ProtNLM"/>
    </source>
</evidence>
<dbReference type="AlphaFoldDB" id="A0AA86L598"/>
<keyword evidence="3" id="KW-1185">Reference proteome</keyword>
<feature type="region of interest" description="Disordered" evidence="1">
    <location>
        <begin position="48"/>
        <end position="70"/>
    </location>
</feature>
<dbReference type="RefSeq" id="WP_067186239.1">
    <property type="nucleotide sequence ID" value="NZ_CP012199.1"/>
</dbReference>
<sequence length="143" mass="14942">MGDLSREPSMEDILSSIRRVIARDEAPGTARATRTPADDILDLQEEEAAVDAPQDAATAAPGGEELVSAASADAARQSLDALTAAVAPGTATSPAPPTGGRTMEEVVIDTLRPMLKDWLDANLPAIVETMVAKEISRITGHRL</sequence>
<name>A0AA86L598_9SPHN</name>
<accession>A0AA86L598</accession>
<protein>
    <recommendedName>
        <fullName evidence="4">DUF2497 domain-containing protein</fullName>
    </recommendedName>
</protein>
<dbReference type="Pfam" id="PF10691">
    <property type="entry name" value="DUF2497"/>
    <property type="match status" value="1"/>
</dbReference>
<feature type="compositionally biased region" description="Low complexity" evidence="1">
    <location>
        <begin position="50"/>
        <end position="61"/>
    </location>
</feature>
<dbReference type="Proteomes" id="UP000058599">
    <property type="component" value="Chromosome"/>
</dbReference>
<evidence type="ECO:0000313" key="3">
    <source>
        <dbReference type="Proteomes" id="UP000058599"/>
    </source>
</evidence>